<dbReference type="EC" id="6.1.1.10" evidence="3"/>
<dbReference type="NCBIfam" id="TIGR00398">
    <property type="entry name" value="metG"/>
    <property type="match status" value="1"/>
</dbReference>
<dbReference type="PANTHER" id="PTHR45765:SF1">
    <property type="entry name" value="METHIONINE--TRNA LIGASE, CYTOPLASMIC"/>
    <property type="match status" value="1"/>
</dbReference>
<comment type="catalytic activity">
    <reaction evidence="12">
        <text>tRNA(Met) + L-methionine + ATP = L-methionyl-tRNA(Met) + AMP + diphosphate</text>
        <dbReference type="Rhea" id="RHEA:13481"/>
        <dbReference type="Rhea" id="RHEA-COMP:9667"/>
        <dbReference type="Rhea" id="RHEA-COMP:9698"/>
        <dbReference type="ChEBI" id="CHEBI:30616"/>
        <dbReference type="ChEBI" id="CHEBI:33019"/>
        <dbReference type="ChEBI" id="CHEBI:57844"/>
        <dbReference type="ChEBI" id="CHEBI:78442"/>
        <dbReference type="ChEBI" id="CHEBI:78530"/>
        <dbReference type="ChEBI" id="CHEBI:456215"/>
        <dbReference type="EC" id="6.1.1.10"/>
    </reaction>
</comment>
<dbReference type="PROSITE" id="PS00178">
    <property type="entry name" value="AA_TRNA_LIGASE_I"/>
    <property type="match status" value="1"/>
</dbReference>
<dbReference type="Pfam" id="PF09334">
    <property type="entry name" value="tRNA-synt_1g"/>
    <property type="match status" value="1"/>
</dbReference>
<evidence type="ECO:0000256" key="12">
    <source>
        <dbReference type="ARBA" id="ARBA00047364"/>
    </source>
</evidence>
<feature type="domain" description="WHEP-TRS" evidence="15">
    <location>
        <begin position="914"/>
        <end position="971"/>
    </location>
</feature>
<dbReference type="InterPro" id="IPR014729">
    <property type="entry name" value="Rossmann-like_a/b/a_fold"/>
</dbReference>
<dbReference type="InterPro" id="IPR033911">
    <property type="entry name" value="MetRS_core"/>
</dbReference>
<keyword evidence="7 13" id="KW-0547">Nucleotide-binding</keyword>
<dbReference type="Gene3D" id="1.20.1050.10">
    <property type="match status" value="1"/>
</dbReference>
<evidence type="ECO:0000256" key="2">
    <source>
        <dbReference type="ARBA" id="ARBA00005594"/>
    </source>
</evidence>
<evidence type="ECO:0000313" key="17">
    <source>
        <dbReference type="Proteomes" id="UP001381693"/>
    </source>
</evidence>
<dbReference type="SUPFAM" id="SSF47323">
    <property type="entry name" value="Anticodon-binding domain of a subclass of class I aminoacyl-tRNA synthetases"/>
    <property type="match status" value="1"/>
</dbReference>
<keyword evidence="10 13" id="KW-0030">Aminoacyl-tRNA synthetase</keyword>
<evidence type="ECO:0000256" key="3">
    <source>
        <dbReference type="ARBA" id="ARBA00012838"/>
    </source>
</evidence>
<dbReference type="Gene3D" id="1.10.730.10">
    <property type="entry name" value="Isoleucyl-tRNA Synthetase, Domain 1"/>
    <property type="match status" value="1"/>
</dbReference>
<organism evidence="16 17">
    <name type="scientific">Halocaridina rubra</name>
    <name type="common">Hawaiian red shrimp</name>
    <dbReference type="NCBI Taxonomy" id="373956"/>
    <lineage>
        <taxon>Eukaryota</taxon>
        <taxon>Metazoa</taxon>
        <taxon>Ecdysozoa</taxon>
        <taxon>Arthropoda</taxon>
        <taxon>Crustacea</taxon>
        <taxon>Multicrustacea</taxon>
        <taxon>Malacostraca</taxon>
        <taxon>Eumalacostraca</taxon>
        <taxon>Eucarida</taxon>
        <taxon>Decapoda</taxon>
        <taxon>Pleocyemata</taxon>
        <taxon>Caridea</taxon>
        <taxon>Atyoidea</taxon>
        <taxon>Atyidae</taxon>
        <taxon>Halocaridina</taxon>
    </lineage>
</organism>
<dbReference type="Gene3D" id="3.40.30.10">
    <property type="entry name" value="Glutaredoxin"/>
    <property type="match status" value="1"/>
</dbReference>
<evidence type="ECO:0000256" key="10">
    <source>
        <dbReference type="ARBA" id="ARBA00023146"/>
    </source>
</evidence>
<feature type="domain" description="WHEP-TRS" evidence="15">
    <location>
        <begin position="826"/>
        <end position="883"/>
    </location>
</feature>
<keyword evidence="17" id="KW-1185">Reference proteome</keyword>
<keyword evidence="5" id="KW-0963">Cytoplasm</keyword>
<dbReference type="GO" id="GO:0004825">
    <property type="term" value="F:methionine-tRNA ligase activity"/>
    <property type="evidence" value="ECO:0007669"/>
    <property type="project" value="UniProtKB-EC"/>
</dbReference>
<dbReference type="InterPro" id="IPR009068">
    <property type="entry name" value="uS15_NS1_RNA-bd_sf"/>
</dbReference>
<dbReference type="CDD" id="cd00814">
    <property type="entry name" value="MetRS_core"/>
    <property type="match status" value="1"/>
</dbReference>
<dbReference type="CDD" id="cd00939">
    <property type="entry name" value="MetRS_RNA"/>
    <property type="match status" value="2"/>
</dbReference>
<comment type="subcellular location">
    <subcellularLocation>
        <location evidence="1">Cytoplasm</location>
    </subcellularLocation>
</comment>
<keyword evidence="9 13" id="KW-0648">Protein biosynthesis</keyword>
<dbReference type="InterPro" id="IPR000738">
    <property type="entry name" value="WHEP-TRS_dom"/>
</dbReference>
<dbReference type="InterPro" id="IPR023458">
    <property type="entry name" value="Met-tRNA_ligase_1"/>
</dbReference>
<keyword evidence="6 13" id="KW-0436">Ligase</keyword>
<protein>
    <recommendedName>
        <fullName evidence="4">Methionine--tRNA ligase, cytoplasmic</fullName>
        <ecNumber evidence="3">6.1.1.10</ecNumber>
    </recommendedName>
    <alternativeName>
        <fullName evidence="11">Methionyl-tRNA synthetase</fullName>
    </alternativeName>
</protein>
<dbReference type="Pfam" id="PF19303">
    <property type="entry name" value="Anticodon_3"/>
    <property type="match status" value="1"/>
</dbReference>
<name>A0AAN8WNB5_HALRR</name>
<dbReference type="EMBL" id="JAXCGZ010022768">
    <property type="protein sequence ID" value="KAK7024463.1"/>
    <property type="molecule type" value="Genomic_DNA"/>
</dbReference>
<evidence type="ECO:0000256" key="5">
    <source>
        <dbReference type="ARBA" id="ARBA00022490"/>
    </source>
</evidence>
<evidence type="ECO:0000256" key="4">
    <source>
        <dbReference type="ARBA" id="ARBA00018335"/>
    </source>
</evidence>
<dbReference type="CDD" id="cd07957">
    <property type="entry name" value="Anticodon_Ia_Met"/>
    <property type="match status" value="1"/>
</dbReference>
<dbReference type="Gene3D" id="2.20.28.20">
    <property type="entry name" value="Methionyl-tRNA synthetase, Zn-domain"/>
    <property type="match status" value="1"/>
</dbReference>
<evidence type="ECO:0000256" key="6">
    <source>
        <dbReference type="ARBA" id="ARBA00022598"/>
    </source>
</evidence>
<dbReference type="Gene3D" id="3.40.50.620">
    <property type="entry name" value="HUPs"/>
    <property type="match status" value="1"/>
</dbReference>
<comment type="similarity">
    <text evidence="2 13">Belongs to the class-I aminoacyl-tRNA synthetase family.</text>
</comment>
<evidence type="ECO:0000256" key="14">
    <source>
        <dbReference type="SAM" id="MobiDB-lite"/>
    </source>
</evidence>
<dbReference type="GO" id="GO:0017101">
    <property type="term" value="C:aminoacyl-tRNA synthetase multienzyme complex"/>
    <property type="evidence" value="ECO:0007669"/>
    <property type="project" value="TreeGrafter"/>
</dbReference>
<dbReference type="InterPro" id="IPR014758">
    <property type="entry name" value="Met-tRNA_synth"/>
</dbReference>
<dbReference type="SUPFAM" id="SSF52374">
    <property type="entry name" value="Nucleotidylyl transferase"/>
    <property type="match status" value="1"/>
</dbReference>
<feature type="region of interest" description="Disordered" evidence="14">
    <location>
        <begin position="873"/>
        <end position="913"/>
    </location>
</feature>
<dbReference type="PROSITE" id="PS51185">
    <property type="entry name" value="WHEP_TRS_2"/>
    <property type="match status" value="2"/>
</dbReference>
<dbReference type="AlphaFoldDB" id="A0AAN8WNB5"/>
<dbReference type="InterPro" id="IPR001412">
    <property type="entry name" value="aa-tRNA-synth_I_CS"/>
</dbReference>
<dbReference type="Pfam" id="PF00458">
    <property type="entry name" value="WHEP-TRS"/>
    <property type="match status" value="2"/>
</dbReference>
<dbReference type="InterPro" id="IPR009080">
    <property type="entry name" value="tRNAsynth_Ia_anticodon-bd"/>
</dbReference>
<dbReference type="Gene3D" id="1.10.287.10">
    <property type="entry name" value="S15/NS1, RNA-binding"/>
    <property type="match status" value="2"/>
</dbReference>
<dbReference type="SUPFAM" id="SSF47060">
    <property type="entry name" value="S15/NS1 RNA-binding domain"/>
    <property type="match status" value="2"/>
</dbReference>
<dbReference type="InterPro" id="IPR041872">
    <property type="entry name" value="Anticodon_Met"/>
</dbReference>
<dbReference type="PRINTS" id="PR01041">
    <property type="entry name" value="TRNASYNTHMET"/>
</dbReference>
<dbReference type="NCBIfam" id="NF001100">
    <property type="entry name" value="PRK00133.1"/>
    <property type="match status" value="1"/>
</dbReference>
<dbReference type="SMART" id="SM00991">
    <property type="entry name" value="WHEP-TRS"/>
    <property type="match status" value="2"/>
</dbReference>
<dbReference type="InterPro" id="IPR015413">
    <property type="entry name" value="Methionyl/Leucyl_tRNA_Synth"/>
</dbReference>
<comment type="caution">
    <text evidence="16">The sequence shown here is derived from an EMBL/GenBank/DDBJ whole genome shotgun (WGS) entry which is preliminary data.</text>
</comment>
<evidence type="ECO:0000256" key="8">
    <source>
        <dbReference type="ARBA" id="ARBA00022840"/>
    </source>
</evidence>
<proteinExistence type="inferred from homology"/>
<sequence length="978" mass="108688">MKLVTVKQDPDGLKVLIAAAISGNPVTVIENKNITSGAILEVTEGNTVVHLHANSAVLYLLNNLGNKVVEELIQWEASELKPVLLPYLVSVASGREDKALRSNLQQLLRDLCDCNHINAQEGNASSIVLFSSLLPLLSEPCSRSLLEEYPLLSSLIQRLQEIKEFKDSVAVWYENGITLKPWIQQRAVPYCQTASTMSLLKLSSTSPGSPVDQAKPARASITAKQLASAESSWLEPLKYYSSKLRGKSPVLPVVGENNVMITSALPYVNNVPHLGNIIGCVLSGDCFARFCRLRGDNVLYVCGTDEYGTATETKAIAEGLTPQQICDKYHAIHSKVYEWFNITFDYFGRTTTEAQTNICHDIFWDLHKNGLISQDSVQQLYCGKCERFLADRFVEGTCPHLGCGYEDARGDQCDGCGKLINAVELSHPRCKLCSNPPSIKSSNHLFLDLPKAEEDLSNWLSSTSNEWSSNAKVIAETWVRDGLKSRCITRDLKWGTPVPLDGFKEKVFYVWFDAPIGYISITASYTNEWEKWWKNPDQVKYYEFMAKDNVPFHSVVFPSMLLGTKRNWTKVSNLMATEYLNYEDGKFSKSRGVGVFGDQAIDTGIPSDIFRFYLLYLRPEAHDTAFSWIDLQTKNNSELLNNLGNFVHRALSFVLKFFGGIVPEANPKEADYQVMASINLELEAYIADLSANRQRDGLRCILSITRIGNQYIQEQEPYKLIKPDRSTEDKERGATVTAVAANIVALVGIILDPYMPDTAKQIRTYFNNPPILEHLPSAFTCFLPSGHKIQEPKPLITQLNDETVKKLSEQFSGQPAMPKREADPNEIVKLEAQITEQGNKVRQLKSSGTAGKDVIATEVAMLISLKGQLAAMKGEEPAPAGKEKKKKSNDVKKTVQNTDAPQKPAEGTPVDQAEVERLQTLVTEQANHVRELKGNPASSKEAIATEVAKLLALKQQLATAQGIDPTTLNAKDKKKKKK</sequence>
<reference evidence="16 17" key="1">
    <citation type="submission" date="2023-11" db="EMBL/GenBank/DDBJ databases">
        <title>Halocaridina rubra genome assembly.</title>
        <authorList>
            <person name="Smith C."/>
        </authorList>
    </citation>
    <scope>NUCLEOTIDE SEQUENCE [LARGE SCALE GENOMIC DNA]</scope>
    <source>
        <strain evidence="16">EP-1</strain>
        <tissue evidence="16">Whole</tissue>
    </source>
</reference>
<dbReference type="HAMAP" id="MF_00098">
    <property type="entry name" value="Met_tRNA_synth_type1"/>
    <property type="match status" value="1"/>
</dbReference>
<accession>A0AAN8WNB5</accession>
<dbReference type="SUPFAM" id="SSF57770">
    <property type="entry name" value="Methionyl-tRNA synthetase (MetRS), Zn-domain"/>
    <property type="match status" value="1"/>
</dbReference>
<keyword evidence="8 13" id="KW-0067">ATP-binding</keyword>
<gene>
    <name evidence="16" type="ORF">SK128_027489</name>
</gene>
<dbReference type="GO" id="GO:0005524">
    <property type="term" value="F:ATP binding"/>
    <property type="evidence" value="ECO:0007669"/>
    <property type="project" value="UniProtKB-KW"/>
</dbReference>
<dbReference type="PANTHER" id="PTHR45765">
    <property type="entry name" value="METHIONINE--TRNA LIGASE"/>
    <property type="match status" value="1"/>
</dbReference>
<evidence type="ECO:0000256" key="13">
    <source>
        <dbReference type="RuleBase" id="RU363039"/>
    </source>
</evidence>
<dbReference type="InterPro" id="IPR029038">
    <property type="entry name" value="MetRS_Zn"/>
</dbReference>
<evidence type="ECO:0000313" key="16">
    <source>
        <dbReference type="EMBL" id="KAK7024463.1"/>
    </source>
</evidence>
<dbReference type="GO" id="GO:0006431">
    <property type="term" value="P:methionyl-tRNA aminoacylation"/>
    <property type="evidence" value="ECO:0007669"/>
    <property type="project" value="InterPro"/>
</dbReference>
<evidence type="ECO:0000256" key="11">
    <source>
        <dbReference type="ARBA" id="ARBA00030904"/>
    </source>
</evidence>
<dbReference type="Proteomes" id="UP001381693">
    <property type="component" value="Unassembled WGS sequence"/>
</dbReference>
<evidence type="ECO:0000256" key="1">
    <source>
        <dbReference type="ARBA" id="ARBA00004496"/>
    </source>
</evidence>
<evidence type="ECO:0000259" key="15">
    <source>
        <dbReference type="PROSITE" id="PS51185"/>
    </source>
</evidence>
<evidence type="ECO:0000256" key="7">
    <source>
        <dbReference type="ARBA" id="ARBA00022741"/>
    </source>
</evidence>
<dbReference type="FunFam" id="2.20.28.20:FF:000001">
    <property type="entry name" value="Methionine--tRNA ligase"/>
    <property type="match status" value="1"/>
</dbReference>
<evidence type="ECO:0000256" key="9">
    <source>
        <dbReference type="ARBA" id="ARBA00022917"/>
    </source>
</evidence>
<dbReference type="GO" id="GO:0005829">
    <property type="term" value="C:cytosol"/>
    <property type="evidence" value="ECO:0007669"/>
    <property type="project" value="TreeGrafter"/>
</dbReference>